<accession>A0A0M3DGT1</accession>
<proteinExistence type="predicted"/>
<protein>
    <submittedName>
        <fullName evidence="2">Uncharacterized protein</fullName>
    </submittedName>
</protein>
<evidence type="ECO:0000313" key="3">
    <source>
        <dbReference type="Proteomes" id="UP000034407"/>
    </source>
</evidence>
<sequence length="108" mass="12382">MVSKLCALLLILYCTKNLYDLATMNTFQIEKDIIEKLKYEDLAKKAAKCYKSLFVLEDISYLGITILSLRDSKFFILIFFITFFVFAGLKIIAAKVFETISKKVGESN</sequence>
<dbReference type="PATRIC" id="fig|1629550.3.peg.1185"/>
<dbReference type="AlphaFoldDB" id="A0A0M3DGT1"/>
<gene>
    <name evidence="2" type="ORF">VN21_08720</name>
</gene>
<keyword evidence="1" id="KW-0812">Transmembrane</keyword>
<reference evidence="2 3" key="1">
    <citation type="submission" date="2015-04" db="EMBL/GenBank/DDBJ databases">
        <title>Microcin producing Clostridium sp. JC272T.</title>
        <authorList>
            <person name="Jyothsna T."/>
            <person name="Sasikala C."/>
            <person name="Ramana C."/>
        </authorList>
    </citation>
    <scope>NUCLEOTIDE SEQUENCE [LARGE SCALE GENOMIC DNA]</scope>
    <source>
        <strain evidence="2 3">JC272</strain>
    </source>
</reference>
<feature type="transmembrane region" description="Helical" evidence="1">
    <location>
        <begin position="74"/>
        <end position="93"/>
    </location>
</feature>
<organism evidence="2 3">
    <name type="scientific">Paraclostridium benzoelyticum</name>
    <dbReference type="NCBI Taxonomy" id="1629550"/>
    <lineage>
        <taxon>Bacteria</taxon>
        <taxon>Bacillati</taxon>
        <taxon>Bacillota</taxon>
        <taxon>Clostridia</taxon>
        <taxon>Peptostreptococcales</taxon>
        <taxon>Peptostreptococcaceae</taxon>
        <taxon>Paraclostridium</taxon>
    </lineage>
</organism>
<dbReference type="EMBL" id="LBBT01000184">
    <property type="protein sequence ID" value="KKY01498.1"/>
    <property type="molecule type" value="Genomic_DNA"/>
</dbReference>
<keyword evidence="3" id="KW-1185">Reference proteome</keyword>
<keyword evidence="1" id="KW-0472">Membrane</keyword>
<dbReference type="GeneID" id="67471417"/>
<comment type="caution">
    <text evidence="2">The sequence shown here is derived from an EMBL/GenBank/DDBJ whole genome shotgun (WGS) entry which is preliminary data.</text>
</comment>
<keyword evidence="1" id="KW-1133">Transmembrane helix</keyword>
<evidence type="ECO:0000313" key="2">
    <source>
        <dbReference type="EMBL" id="KKY01498.1"/>
    </source>
</evidence>
<name>A0A0M3DGT1_9FIRM</name>
<dbReference type="RefSeq" id="WP_021430155.1">
    <property type="nucleotide sequence ID" value="NZ_LBBT01000184.1"/>
</dbReference>
<evidence type="ECO:0000256" key="1">
    <source>
        <dbReference type="SAM" id="Phobius"/>
    </source>
</evidence>
<dbReference type="Proteomes" id="UP000034407">
    <property type="component" value="Unassembled WGS sequence"/>
</dbReference>